<organism evidence="1 2">
    <name type="scientific">Dictyobacter alpinus</name>
    <dbReference type="NCBI Taxonomy" id="2014873"/>
    <lineage>
        <taxon>Bacteria</taxon>
        <taxon>Bacillati</taxon>
        <taxon>Chloroflexota</taxon>
        <taxon>Ktedonobacteria</taxon>
        <taxon>Ktedonobacterales</taxon>
        <taxon>Dictyobacteraceae</taxon>
        <taxon>Dictyobacter</taxon>
    </lineage>
</organism>
<accession>A0A402B6T5</accession>
<comment type="caution">
    <text evidence="1">The sequence shown here is derived from an EMBL/GenBank/DDBJ whole genome shotgun (WGS) entry which is preliminary data.</text>
</comment>
<protein>
    <submittedName>
        <fullName evidence="1">Uncharacterized protein</fullName>
    </submittedName>
</protein>
<evidence type="ECO:0000313" key="1">
    <source>
        <dbReference type="EMBL" id="GCE27065.1"/>
    </source>
</evidence>
<gene>
    <name evidence="1" type="ORF">KDA_25490</name>
</gene>
<name>A0A402B6T5_9CHLR</name>
<keyword evidence="2" id="KW-1185">Reference proteome</keyword>
<sequence length="82" mass="9642">MIGLREVRMGDYSQEIDITVYGHTVQFTQEELYAFLFGEVMDVWTRHPEWTCEQLTAALVEEQWGVYEEVWQLVIAVDQARG</sequence>
<proteinExistence type="predicted"/>
<dbReference type="AlphaFoldDB" id="A0A402B6T5"/>
<dbReference type="EMBL" id="BIFT01000001">
    <property type="protein sequence ID" value="GCE27065.1"/>
    <property type="molecule type" value="Genomic_DNA"/>
</dbReference>
<reference evidence="2" key="1">
    <citation type="submission" date="2018-12" db="EMBL/GenBank/DDBJ databases">
        <title>Tengunoibacter tsumagoiensis gen. nov., sp. nov., Dictyobacter kobayashii sp. nov., D. alpinus sp. nov., and D. joshuensis sp. nov. and description of Dictyobacteraceae fam. nov. within the order Ktedonobacterales isolated from Tengu-no-mugimeshi.</title>
        <authorList>
            <person name="Wang C.M."/>
            <person name="Zheng Y."/>
            <person name="Sakai Y."/>
            <person name="Toyoda A."/>
            <person name="Minakuchi Y."/>
            <person name="Abe K."/>
            <person name="Yokota A."/>
            <person name="Yabe S."/>
        </authorList>
    </citation>
    <scope>NUCLEOTIDE SEQUENCE [LARGE SCALE GENOMIC DNA]</scope>
    <source>
        <strain evidence="2">Uno16</strain>
    </source>
</reference>
<evidence type="ECO:0000313" key="2">
    <source>
        <dbReference type="Proteomes" id="UP000287171"/>
    </source>
</evidence>
<dbReference type="Proteomes" id="UP000287171">
    <property type="component" value="Unassembled WGS sequence"/>
</dbReference>